<dbReference type="AlphaFoldDB" id="A0A316VVS8"/>
<evidence type="ECO:0000313" key="2">
    <source>
        <dbReference type="EMBL" id="PWN39545.1"/>
    </source>
</evidence>
<dbReference type="InParanoid" id="A0A316VVS8"/>
<accession>A0A316VVS8</accession>
<dbReference type="RefSeq" id="XP_025366705.1">
    <property type="nucleotide sequence ID" value="XM_025511049.1"/>
</dbReference>
<sequence>MREGQGPWIDSFGLEECMLLPESFDTITRELDLSISSDPAFAGLERGPIVSANDVVLATQTESGRGLHSGSSATQLPLLPLPQSAPPSAVLRHPDQAALPMLQSPQHCFVPPTDSALHLSPTIQYRHPLTHDTCAPPPLPHLQWIPSGDSSSTGWKQHKPPTPRTPHASASPEQHFVP</sequence>
<proteinExistence type="predicted"/>
<gene>
    <name evidence="2" type="ORF">IE81DRAFT_22117</name>
</gene>
<dbReference type="EMBL" id="KZ819460">
    <property type="protein sequence ID" value="PWN39545.1"/>
    <property type="molecule type" value="Genomic_DNA"/>
</dbReference>
<keyword evidence="3" id="KW-1185">Reference proteome</keyword>
<reference evidence="2 3" key="1">
    <citation type="journal article" date="2018" name="Mol. Biol. Evol.">
        <title>Broad Genomic Sampling Reveals a Smut Pathogenic Ancestry of the Fungal Clade Ustilaginomycotina.</title>
        <authorList>
            <person name="Kijpornyongpan T."/>
            <person name="Mondo S.J."/>
            <person name="Barry K."/>
            <person name="Sandor L."/>
            <person name="Lee J."/>
            <person name="Lipzen A."/>
            <person name="Pangilinan J."/>
            <person name="LaButti K."/>
            <person name="Hainaut M."/>
            <person name="Henrissat B."/>
            <person name="Grigoriev I.V."/>
            <person name="Spatafora J.W."/>
            <person name="Aime M.C."/>
        </authorList>
    </citation>
    <scope>NUCLEOTIDE SEQUENCE [LARGE SCALE GENOMIC DNA]</scope>
    <source>
        <strain evidence="2 3">MCA 4658</strain>
    </source>
</reference>
<organism evidence="2 3">
    <name type="scientific">Ceraceosorus guamensis</name>
    <dbReference type="NCBI Taxonomy" id="1522189"/>
    <lineage>
        <taxon>Eukaryota</taxon>
        <taxon>Fungi</taxon>
        <taxon>Dikarya</taxon>
        <taxon>Basidiomycota</taxon>
        <taxon>Ustilaginomycotina</taxon>
        <taxon>Exobasidiomycetes</taxon>
        <taxon>Ceraceosorales</taxon>
        <taxon>Ceraceosoraceae</taxon>
        <taxon>Ceraceosorus</taxon>
    </lineage>
</organism>
<feature type="region of interest" description="Disordered" evidence="1">
    <location>
        <begin position="130"/>
        <end position="178"/>
    </location>
</feature>
<dbReference type="Proteomes" id="UP000245783">
    <property type="component" value="Unassembled WGS sequence"/>
</dbReference>
<dbReference type="GeneID" id="37032919"/>
<evidence type="ECO:0000313" key="3">
    <source>
        <dbReference type="Proteomes" id="UP000245783"/>
    </source>
</evidence>
<protein>
    <submittedName>
        <fullName evidence="2">Uncharacterized protein</fullName>
    </submittedName>
</protein>
<evidence type="ECO:0000256" key="1">
    <source>
        <dbReference type="SAM" id="MobiDB-lite"/>
    </source>
</evidence>
<name>A0A316VVS8_9BASI</name>
<dbReference type="STRING" id="1522189.A0A316VVS8"/>